<proteinExistence type="predicted"/>
<keyword evidence="1" id="KW-0812">Transmembrane</keyword>
<dbReference type="OrthoDB" id="10527384at2759"/>
<feature type="transmembrane region" description="Helical" evidence="1">
    <location>
        <begin position="95"/>
        <end position="113"/>
    </location>
</feature>
<comment type="caution">
    <text evidence="2">The sequence shown here is derived from an EMBL/GenBank/DDBJ whole genome shotgun (WGS) entry which is preliminary data.</text>
</comment>
<feature type="transmembrane region" description="Helical" evidence="1">
    <location>
        <begin position="27"/>
        <end position="47"/>
    </location>
</feature>
<organism evidence="2 3">
    <name type="scientific">Zosterops borbonicus</name>
    <dbReference type="NCBI Taxonomy" id="364589"/>
    <lineage>
        <taxon>Eukaryota</taxon>
        <taxon>Metazoa</taxon>
        <taxon>Chordata</taxon>
        <taxon>Craniata</taxon>
        <taxon>Vertebrata</taxon>
        <taxon>Euteleostomi</taxon>
        <taxon>Archelosauria</taxon>
        <taxon>Archosauria</taxon>
        <taxon>Dinosauria</taxon>
        <taxon>Saurischia</taxon>
        <taxon>Theropoda</taxon>
        <taxon>Coelurosauria</taxon>
        <taxon>Aves</taxon>
        <taxon>Neognathae</taxon>
        <taxon>Neoaves</taxon>
        <taxon>Telluraves</taxon>
        <taxon>Australaves</taxon>
        <taxon>Passeriformes</taxon>
        <taxon>Sylvioidea</taxon>
        <taxon>Zosteropidae</taxon>
        <taxon>Zosterops</taxon>
    </lineage>
</organism>
<dbReference type="AlphaFoldDB" id="A0A8K1D981"/>
<sequence length="146" mass="16539">MEVTTVSPSPASPTEGDDLCEIDVTNVAIHSVTLLISLCGLVGNWAVLQLLSLKVHNAYAFDLAFADFLLLLFAVPSILLFLMEGLSCSPIMPLLYLYFLFQLPVFSCYWTLFRLTHTRSLANIYRLCLRCNISERLAWLVYHVQY</sequence>
<accession>A0A8K1D981</accession>
<feature type="transmembrane region" description="Helical" evidence="1">
    <location>
        <begin position="59"/>
        <end position="83"/>
    </location>
</feature>
<evidence type="ECO:0000313" key="3">
    <source>
        <dbReference type="Proteomes" id="UP000796761"/>
    </source>
</evidence>
<evidence type="ECO:0000256" key="1">
    <source>
        <dbReference type="SAM" id="Phobius"/>
    </source>
</evidence>
<protein>
    <submittedName>
        <fullName evidence="2">Uncharacterized protein</fullName>
    </submittedName>
</protein>
<keyword evidence="3" id="KW-1185">Reference proteome</keyword>
<dbReference type="Proteomes" id="UP000796761">
    <property type="component" value="Unassembled WGS sequence"/>
</dbReference>
<dbReference type="SUPFAM" id="SSF81321">
    <property type="entry name" value="Family A G protein-coupled receptor-like"/>
    <property type="match status" value="1"/>
</dbReference>
<gene>
    <name evidence="2" type="ORF">HGM15179_020422</name>
</gene>
<reference evidence="2" key="1">
    <citation type="submission" date="2019-04" db="EMBL/GenBank/DDBJ databases">
        <title>Genome assembly of Zosterops borbonicus 15179.</title>
        <authorList>
            <person name="Leroy T."/>
            <person name="Anselmetti Y."/>
            <person name="Tilak M.-K."/>
            <person name="Nabholz B."/>
        </authorList>
    </citation>
    <scope>NUCLEOTIDE SEQUENCE</scope>
    <source>
        <strain evidence="2">HGM_15179</strain>
        <tissue evidence="2">Muscle</tissue>
    </source>
</reference>
<dbReference type="EMBL" id="SWJQ01002273">
    <property type="protein sequence ID" value="TRZ06688.1"/>
    <property type="molecule type" value="Genomic_DNA"/>
</dbReference>
<name>A0A8K1D981_9PASS</name>
<dbReference type="Gene3D" id="1.20.1070.10">
    <property type="entry name" value="Rhodopsin 7-helix transmembrane proteins"/>
    <property type="match status" value="1"/>
</dbReference>
<keyword evidence="1" id="KW-1133">Transmembrane helix</keyword>
<evidence type="ECO:0000313" key="2">
    <source>
        <dbReference type="EMBL" id="TRZ06688.1"/>
    </source>
</evidence>
<keyword evidence="1" id="KW-0472">Membrane</keyword>